<feature type="transmembrane region" description="Helical" evidence="5">
    <location>
        <begin position="57"/>
        <end position="76"/>
    </location>
</feature>
<comment type="subcellular location">
    <subcellularLocation>
        <location evidence="1">Membrane</location>
        <topology evidence="1">Multi-pass membrane protein</topology>
    </subcellularLocation>
</comment>
<keyword evidence="4 5" id="KW-0472">Membrane</keyword>
<sequence>MLELFTQIEAWHWLILGLLLLGAEALGTAGFLLGAAIAAFCIMLVKFALPELSWQWQMSLFAVLSVILSILYWKFFKRFNQQSDHKELNQRSHHLIGKEWVLSETITIGENHVQIGDTYWKVFSDQDIKAGSRVKVISADPMSLTIGTV</sequence>
<comment type="caution">
    <text evidence="7">The sequence shown here is derived from an EMBL/GenBank/DDBJ whole genome shotgun (WGS) entry which is preliminary data.</text>
</comment>
<feature type="transmembrane region" description="Helical" evidence="5">
    <location>
        <begin position="12"/>
        <end position="45"/>
    </location>
</feature>
<keyword evidence="8" id="KW-1185">Reference proteome</keyword>
<dbReference type="STRING" id="87626.PTD2_09828"/>
<dbReference type="Pfam" id="PF01957">
    <property type="entry name" value="NfeD"/>
    <property type="match status" value="1"/>
</dbReference>
<proteinExistence type="predicted"/>
<dbReference type="Proteomes" id="UP000006201">
    <property type="component" value="Unassembled WGS sequence"/>
</dbReference>
<dbReference type="Gene3D" id="2.40.50.140">
    <property type="entry name" value="Nucleic acid-binding proteins"/>
    <property type="match status" value="1"/>
</dbReference>
<evidence type="ECO:0000256" key="1">
    <source>
        <dbReference type="ARBA" id="ARBA00004141"/>
    </source>
</evidence>
<dbReference type="SUPFAM" id="SSF141322">
    <property type="entry name" value="NfeD domain-like"/>
    <property type="match status" value="1"/>
</dbReference>
<evidence type="ECO:0000256" key="5">
    <source>
        <dbReference type="SAM" id="Phobius"/>
    </source>
</evidence>
<evidence type="ECO:0000256" key="3">
    <source>
        <dbReference type="ARBA" id="ARBA00022989"/>
    </source>
</evidence>
<evidence type="ECO:0000256" key="4">
    <source>
        <dbReference type="ARBA" id="ARBA00023136"/>
    </source>
</evidence>
<evidence type="ECO:0000313" key="8">
    <source>
        <dbReference type="Proteomes" id="UP000006201"/>
    </source>
</evidence>
<evidence type="ECO:0000259" key="6">
    <source>
        <dbReference type="Pfam" id="PF01957"/>
    </source>
</evidence>
<dbReference type="EMBL" id="AAOH01000008">
    <property type="protein sequence ID" value="EAR26870.1"/>
    <property type="molecule type" value="Genomic_DNA"/>
</dbReference>
<feature type="domain" description="NfeD-like C-terminal" evidence="6">
    <location>
        <begin position="94"/>
        <end position="140"/>
    </location>
</feature>
<dbReference type="InterPro" id="IPR012340">
    <property type="entry name" value="NA-bd_OB-fold"/>
</dbReference>
<dbReference type="RefSeq" id="WP_009839113.1">
    <property type="nucleotide sequence ID" value="NZ_AAOH01000008.1"/>
</dbReference>
<reference evidence="7 8" key="1">
    <citation type="submission" date="2006-02" db="EMBL/GenBank/DDBJ databases">
        <authorList>
            <person name="Moran M.A."/>
            <person name="Kjelleberg S."/>
            <person name="Egan S."/>
            <person name="Saunders N."/>
            <person name="Thomas T."/>
            <person name="Ferriera S."/>
            <person name="Johnson J."/>
            <person name="Kravitz S."/>
            <person name="Halpern A."/>
            <person name="Remington K."/>
            <person name="Beeson K."/>
            <person name="Tran B."/>
            <person name="Rogers Y.-H."/>
            <person name="Friedman R."/>
            <person name="Venter J.C."/>
        </authorList>
    </citation>
    <scope>NUCLEOTIDE SEQUENCE [LARGE SCALE GENOMIC DNA]</scope>
    <source>
        <strain evidence="7 8">D2</strain>
    </source>
</reference>
<evidence type="ECO:0000256" key="2">
    <source>
        <dbReference type="ARBA" id="ARBA00022692"/>
    </source>
</evidence>
<gene>
    <name evidence="7" type="ORF">PTD2_09828</name>
</gene>
<name>A4CE58_9GAMM</name>
<dbReference type="eggNOG" id="COG1585">
    <property type="taxonomic scope" value="Bacteria"/>
</dbReference>
<dbReference type="HOGENOM" id="CLU_116732_4_0_6"/>
<dbReference type="InterPro" id="IPR052165">
    <property type="entry name" value="Membrane_assoc_protease"/>
</dbReference>
<dbReference type="AlphaFoldDB" id="A4CE58"/>
<dbReference type="PANTHER" id="PTHR33507">
    <property type="entry name" value="INNER MEMBRANE PROTEIN YBBJ"/>
    <property type="match status" value="1"/>
</dbReference>
<dbReference type="GO" id="GO:0005886">
    <property type="term" value="C:plasma membrane"/>
    <property type="evidence" value="ECO:0007669"/>
    <property type="project" value="TreeGrafter"/>
</dbReference>
<evidence type="ECO:0000313" key="7">
    <source>
        <dbReference type="EMBL" id="EAR26870.1"/>
    </source>
</evidence>
<dbReference type="InterPro" id="IPR002810">
    <property type="entry name" value="NfeD-like_C"/>
</dbReference>
<dbReference type="SUPFAM" id="SSF103473">
    <property type="entry name" value="MFS general substrate transporter"/>
    <property type="match status" value="1"/>
</dbReference>
<dbReference type="PANTHER" id="PTHR33507:SF3">
    <property type="entry name" value="INNER MEMBRANE PROTEIN YBBJ"/>
    <property type="match status" value="1"/>
</dbReference>
<organism evidence="7 8">
    <name type="scientific">Pseudoalteromonas tunicata D2</name>
    <dbReference type="NCBI Taxonomy" id="87626"/>
    <lineage>
        <taxon>Bacteria</taxon>
        <taxon>Pseudomonadati</taxon>
        <taxon>Pseudomonadota</taxon>
        <taxon>Gammaproteobacteria</taxon>
        <taxon>Alteromonadales</taxon>
        <taxon>Pseudoalteromonadaceae</taxon>
        <taxon>Pseudoalteromonas</taxon>
    </lineage>
</organism>
<keyword evidence="2 5" id="KW-0812">Transmembrane</keyword>
<accession>A4CE58</accession>
<dbReference type="InterPro" id="IPR036259">
    <property type="entry name" value="MFS_trans_sf"/>
</dbReference>
<dbReference type="OrthoDB" id="9810336at2"/>
<protein>
    <submittedName>
        <fullName evidence="7">Membrane protein</fullName>
    </submittedName>
</protein>
<keyword evidence="3 5" id="KW-1133">Transmembrane helix</keyword>